<dbReference type="PATRIC" id="fig|1434123.4.peg.4002"/>
<protein>
    <recommendedName>
        <fullName evidence="3">RelE/StbE replicon stabilization toxin</fullName>
    </recommendedName>
</protein>
<dbReference type="EMBL" id="CP009520">
    <property type="protein sequence ID" value="AKB45527.1"/>
    <property type="molecule type" value="Genomic_DNA"/>
</dbReference>
<keyword evidence="2" id="KW-1185">Reference proteome</keyword>
<sequence length="90" mass="10836">MGGSKVFEILLDIPAQAFLKMTDEMTYFRVKEILDELILDPVPQRAKRIIESKEKLFRLRSRHLRLLYRINYENQTLVVIMIEPVNRMYH</sequence>
<evidence type="ECO:0008006" key="3">
    <source>
        <dbReference type="Google" id="ProtNLM"/>
    </source>
</evidence>
<dbReference type="AlphaFoldDB" id="A0A0E3Q7D1"/>
<reference evidence="1 2" key="1">
    <citation type="submission" date="2014-07" db="EMBL/GenBank/DDBJ databases">
        <title>Methanogenic archaea and the global carbon cycle.</title>
        <authorList>
            <person name="Henriksen J.R."/>
            <person name="Luke J."/>
            <person name="Reinhart S."/>
            <person name="Benedict M.N."/>
            <person name="Youngblut N.D."/>
            <person name="Metcalf M.E."/>
            <person name="Whitaker R.J."/>
            <person name="Metcalf W.W."/>
        </authorList>
    </citation>
    <scope>NUCLEOTIDE SEQUENCE [LARGE SCALE GENOMIC DNA]</scope>
    <source>
        <strain evidence="1 2">Z-761</strain>
    </source>
</reference>
<dbReference type="SUPFAM" id="SSF143011">
    <property type="entry name" value="RelE-like"/>
    <property type="match status" value="1"/>
</dbReference>
<dbReference type="Proteomes" id="UP000033096">
    <property type="component" value="Chromosome"/>
</dbReference>
<dbReference type="HOGENOM" id="CLU_155761_3_1_2"/>
<dbReference type="InterPro" id="IPR035093">
    <property type="entry name" value="RelE/ParE_toxin_dom_sf"/>
</dbReference>
<proteinExistence type="predicted"/>
<organism evidence="1 2">
    <name type="scientific">Methanosarcina vacuolata Z-761</name>
    <dbReference type="NCBI Taxonomy" id="1434123"/>
    <lineage>
        <taxon>Archaea</taxon>
        <taxon>Methanobacteriati</taxon>
        <taxon>Methanobacteriota</taxon>
        <taxon>Stenosarchaea group</taxon>
        <taxon>Methanomicrobia</taxon>
        <taxon>Methanosarcinales</taxon>
        <taxon>Methanosarcinaceae</taxon>
        <taxon>Methanosarcina</taxon>
    </lineage>
</organism>
<dbReference type="Gene3D" id="3.30.2310.20">
    <property type="entry name" value="RelE-like"/>
    <property type="match status" value="1"/>
</dbReference>
<evidence type="ECO:0000313" key="1">
    <source>
        <dbReference type="EMBL" id="AKB45527.1"/>
    </source>
</evidence>
<accession>A0A0E3Q7D1</accession>
<name>A0A0E3Q7D1_9EURY</name>
<gene>
    <name evidence="1" type="ORF">MSVAZ_3258</name>
</gene>
<dbReference type="KEGG" id="mvc:MSVAZ_3258"/>
<evidence type="ECO:0000313" key="2">
    <source>
        <dbReference type="Proteomes" id="UP000033096"/>
    </source>
</evidence>